<dbReference type="Pfam" id="PF04397">
    <property type="entry name" value="LytTR"/>
    <property type="match status" value="1"/>
</dbReference>
<dbReference type="GO" id="GO:0000156">
    <property type="term" value="F:phosphorelay response regulator activity"/>
    <property type="evidence" value="ECO:0007669"/>
    <property type="project" value="InterPro"/>
</dbReference>
<dbReference type="AlphaFoldDB" id="A0A1I6S3S0"/>
<evidence type="ECO:0000256" key="1">
    <source>
        <dbReference type="SAM" id="MobiDB-lite"/>
    </source>
</evidence>
<dbReference type="SMART" id="SM00850">
    <property type="entry name" value="LytTR"/>
    <property type="match status" value="1"/>
</dbReference>
<dbReference type="InterPro" id="IPR007492">
    <property type="entry name" value="LytTR_DNA-bd_dom"/>
</dbReference>
<dbReference type="Proteomes" id="UP000198852">
    <property type="component" value="Unassembled WGS sequence"/>
</dbReference>
<gene>
    <name evidence="3" type="ORF">SAMN05660874_02862</name>
</gene>
<dbReference type="STRING" id="95161.SAMN05660874_02862"/>
<name>A0A1I6S3S0_9PSEU</name>
<dbReference type="InterPro" id="IPR029016">
    <property type="entry name" value="GAF-like_dom_sf"/>
</dbReference>
<evidence type="ECO:0000259" key="2">
    <source>
        <dbReference type="PROSITE" id="PS50930"/>
    </source>
</evidence>
<dbReference type="PANTHER" id="PTHR37299">
    <property type="entry name" value="TRANSCRIPTIONAL REGULATOR-RELATED"/>
    <property type="match status" value="1"/>
</dbReference>
<dbReference type="Gene3D" id="3.30.450.40">
    <property type="match status" value="1"/>
</dbReference>
<organism evidence="3 4">
    <name type="scientific">Saccharopolyspora flava</name>
    <dbReference type="NCBI Taxonomy" id="95161"/>
    <lineage>
        <taxon>Bacteria</taxon>
        <taxon>Bacillati</taxon>
        <taxon>Actinomycetota</taxon>
        <taxon>Actinomycetes</taxon>
        <taxon>Pseudonocardiales</taxon>
        <taxon>Pseudonocardiaceae</taxon>
        <taxon>Saccharopolyspora</taxon>
    </lineage>
</organism>
<dbReference type="InterPro" id="IPR046947">
    <property type="entry name" value="LytR-like"/>
</dbReference>
<keyword evidence="4" id="KW-1185">Reference proteome</keyword>
<feature type="domain" description="HTH LytTR-type" evidence="2">
    <location>
        <begin position="367"/>
        <end position="473"/>
    </location>
</feature>
<accession>A0A1I6S3S0</accession>
<dbReference type="EMBL" id="FOZX01000004">
    <property type="protein sequence ID" value="SFS71592.1"/>
    <property type="molecule type" value="Genomic_DNA"/>
</dbReference>
<dbReference type="OrthoDB" id="3928741at2"/>
<sequence length="473" mass="50514">MAGLVPPLEIAPSTPGGDALTSTSAVAKAWEAFATGDDVTASVRPEILASWYRCRDQYEVDPGLDAAPPAPGHHDHGPDNDVIFTQLGGLGALAGRDVELDGGVVAVTDGTGRILGTWGDPSTRRRAEMSNMAPWSSWSEKATGTNGMGTSFEVAGPVTVTGPEHWCEGLHQWDCAGIAIRDVVTGSAIASINISRWGATLSEQVPTWLRTAAAGIEQEIHRRAVGEARRAVAAFKQERTDSTGPLVALDRGGKIIAANAAALAMLRLPGDAPASRGALEPGERSCPEIPELDDVVRWAASRAAQNPQWSGYAQLGVAAEGTMPATLRPITEANRVVGMLCAFGLQEGEPYGRAGEGAAVPMPPRVIGIRNDRLVLLAPSEIRYAEADRNTVWLSTDRGRILAATRGLDHVDQALTRHGFRRVHRRFLVNLRRVAEVERGTKGELFLVTDPRVPETVPVSRRHAPEIRRLLGV</sequence>
<dbReference type="PANTHER" id="PTHR37299:SF1">
    <property type="entry name" value="STAGE 0 SPORULATION PROTEIN A HOMOLOG"/>
    <property type="match status" value="1"/>
</dbReference>
<evidence type="ECO:0000313" key="4">
    <source>
        <dbReference type="Proteomes" id="UP000198852"/>
    </source>
</evidence>
<reference evidence="4" key="1">
    <citation type="submission" date="2016-10" db="EMBL/GenBank/DDBJ databases">
        <authorList>
            <person name="Varghese N."/>
            <person name="Submissions S."/>
        </authorList>
    </citation>
    <scope>NUCLEOTIDE SEQUENCE [LARGE SCALE GENOMIC DNA]</scope>
    <source>
        <strain evidence="4">DSM 44771</strain>
    </source>
</reference>
<dbReference type="RefSeq" id="WP_093417493.1">
    <property type="nucleotide sequence ID" value="NZ_FOZX01000004.1"/>
</dbReference>
<dbReference type="GO" id="GO:0003677">
    <property type="term" value="F:DNA binding"/>
    <property type="evidence" value="ECO:0007669"/>
    <property type="project" value="InterPro"/>
</dbReference>
<feature type="region of interest" description="Disordered" evidence="1">
    <location>
        <begin position="1"/>
        <end position="20"/>
    </location>
</feature>
<evidence type="ECO:0000313" key="3">
    <source>
        <dbReference type="EMBL" id="SFS71592.1"/>
    </source>
</evidence>
<protein>
    <submittedName>
        <fullName evidence="3">Transcriptional regulator, LytTR family</fullName>
    </submittedName>
</protein>
<dbReference type="Gene3D" id="2.40.50.1020">
    <property type="entry name" value="LytTr DNA-binding domain"/>
    <property type="match status" value="1"/>
</dbReference>
<dbReference type="PROSITE" id="PS50930">
    <property type="entry name" value="HTH_LYTTR"/>
    <property type="match status" value="1"/>
</dbReference>
<proteinExistence type="predicted"/>